<dbReference type="InterPro" id="IPR036849">
    <property type="entry name" value="Enolase-like_C_sf"/>
</dbReference>
<dbReference type="InterPro" id="IPR013342">
    <property type="entry name" value="Mandelate_racemase_C"/>
</dbReference>
<dbReference type="OrthoDB" id="9774531at2"/>
<comment type="caution">
    <text evidence="9">The sequence shown here is derived from an EMBL/GenBank/DDBJ whole genome shotgun (WGS) entry which is preliminary data.</text>
</comment>
<dbReference type="GO" id="GO:0000287">
    <property type="term" value="F:magnesium ion binding"/>
    <property type="evidence" value="ECO:0007669"/>
    <property type="project" value="UniProtKB-UniRule"/>
</dbReference>
<evidence type="ECO:0000256" key="5">
    <source>
        <dbReference type="ARBA" id="ARBA00023239"/>
    </source>
</evidence>
<keyword evidence="10" id="KW-1185">Reference proteome</keyword>
<dbReference type="PANTHER" id="PTHR48073">
    <property type="entry name" value="O-SUCCINYLBENZOATE SYNTHASE-RELATED"/>
    <property type="match status" value="1"/>
</dbReference>
<feature type="binding site" evidence="7">
    <location>
        <position position="238"/>
    </location>
    <ligand>
        <name>Mg(2+)</name>
        <dbReference type="ChEBI" id="CHEBI:18420"/>
    </ligand>
</feature>
<dbReference type="InterPro" id="IPR029065">
    <property type="entry name" value="Enolase_C-like"/>
</dbReference>
<dbReference type="HAMAP" id="MF_01933">
    <property type="entry name" value="MenC_2"/>
    <property type="match status" value="1"/>
</dbReference>
<dbReference type="SUPFAM" id="SSF54826">
    <property type="entry name" value="Enolase N-terminal domain-like"/>
    <property type="match status" value="1"/>
</dbReference>
<dbReference type="Proteomes" id="UP000244240">
    <property type="component" value="Unassembled WGS sequence"/>
</dbReference>
<dbReference type="InterPro" id="IPR047585">
    <property type="entry name" value="MenC"/>
</dbReference>
<keyword evidence="5 7" id="KW-0456">Lyase</keyword>
<dbReference type="UniPathway" id="UPA00079"/>
<evidence type="ECO:0000256" key="2">
    <source>
        <dbReference type="ARBA" id="ARBA00022428"/>
    </source>
</evidence>
<comment type="catalytic activity">
    <reaction evidence="7">
        <text>(1R,6R)-6-hydroxy-2-succinyl-cyclohexa-2,4-diene-1-carboxylate = 2-succinylbenzoate + H2O</text>
        <dbReference type="Rhea" id="RHEA:10196"/>
        <dbReference type="ChEBI" id="CHEBI:15377"/>
        <dbReference type="ChEBI" id="CHEBI:18325"/>
        <dbReference type="ChEBI" id="CHEBI:58689"/>
        <dbReference type="EC" id="4.2.1.113"/>
    </reaction>
</comment>
<feature type="binding site" evidence="7">
    <location>
        <position position="213"/>
    </location>
    <ligand>
        <name>Mg(2+)</name>
        <dbReference type="ChEBI" id="CHEBI:18420"/>
    </ligand>
</feature>
<dbReference type="SFLD" id="SFLDF00009">
    <property type="entry name" value="o-succinylbenzoate_synthase"/>
    <property type="match status" value="1"/>
</dbReference>
<dbReference type="PANTHER" id="PTHR48073:SF5">
    <property type="entry name" value="O-SUCCINYLBENZOATE SYNTHASE"/>
    <property type="match status" value="1"/>
</dbReference>
<dbReference type="SMART" id="SM00922">
    <property type="entry name" value="MR_MLE"/>
    <property type="match status" value="1"/>
</dbReference>
<dbReference type="EC" id="4.2.1.113" evidence="6 7"/>
<evidence type="ECO:0000256" key="4">
    <source>
        <dbReference type="ARBA" id="ARBA00022842"/>
    </source>
</evidence>
<gene>
    <name evidence="7" type="primary">menC</name>
    <name evidence="9" type="ORF">C8P63_104194</name>
</gene>
<dbReference type="Pfam" id="PF02746">
    <property type="entry name" value="MR_MLE_N"/>
    <property type="match status" value="1"/>
</dbReference>
<name>A0A2T6C4Y5_9BACL</name>
<dbReference type="CDD" id="cd03317">
    <property type="entry name" value="NAAAR"/>
    <property type="match status" value="1"/>
</dbReference>
<comment type="function">
    <text evidence="7">Converts 2-succinyl-6-hydroxy-2,4-cyclohexadiene-1-carboxylate (SHCHC) to 2-succinylbenzoate (OSB).</text>
</comment>
<dbReference type="InterPro" id="IPR013341">
    <property type="entry name" value="Mandelate_racemase_N_dom"/>
</dbReference>
<evidence type="ECO:0000259" key="8">
    <source>
        <dbReference type="SMART" id="SM00922"/>
    </source>
</evidence>
<dbReference type="AlphaFoldDB" id="A0A2T6C4Y5"/>
<organism evidence="9 10">
    <name type="scientific">Melghirimyces profundicolus</name>
    <dbReference type="NCBI Taxonomy" id="1242148"/>
    <lineage>
        <taxon>Bacteria</taxon>
        <taxon>Bacillati</taxon>
        <taxon>Bacillota</taxon>
        <taxon>Bacilli</taxon>
        <taxon>Bacillales</taxon>
        <taxon>Thermoactinomycetaceae</taxon>
        <taxon>Melghirimyces</taxon>
    </lineage>
</organism>
<feature type="domain" description="Mandelate racemase/muconate lactonizing enzyme C-terminal" evidence="8">
    <location>
        <begin position="142"/>
        <end position="234"/>
    </location>
</feature>
<feature type="active site" description="Proton donor" evidence="7">
    <location>
        <position position="163"/>
    </location>
</feature>
<evidence type="ECO:0000313" key="9">
    <source>
        <dbReference type="EMBL" id="PTX63347.1"/>
    </source>
</evidence>
<evidence type="ECO:0000256" key="6">
    <source>
        <dbReference type="ARBA" id="ARBA00029491"/>
    </source>
</evidence>
<feature type="active site" description="Proton acceptor" evidence="7">
    <location>
        <position position="262"/>
    </location>
</feature>
<dbReference type="GO" id="GO:0043748">
    <property type="term" value="F:O-succinylbenzoate synthase activity"/>
    <property type="evidence" value="ECO:0007669"/>
    <property type="project" value="UniProtKB-EC"/>
</dbReference>
<dbReference type="Pfam" id="PF13378">
    <property type="entry name" value="MR_MLE_C"/>
    <property type="match status" value="1"/>
</dbReference>
<accession>A0A2T6C4Y5</accession>
<dbReference type="SUPFAM" id="SSF51604">
    <property type="entry name" value="Enolase C-terminal domain-like"/>
    <property type="match status" value="1"/>
</dbReference>
<comment type="pathway">
    <text evidence="7">Quinol/quinone metabolism; 1,4-dihydroxy-2-naphthoate biosynthesis; 1,4-dihydroxy-2-naphthoate from chorismate: step 4/7.</text>
</comment>
<comment type="pathway">
    <text evidence="7">Quinol/quinone metabolism; menaquinone biosynthesis.</text>
</comment>
<dbReference type="SFLD" id="SFLDG00180">
    <property type="entry name" value="muconate_cycloisomerase"/>
    <property type="match status" value="1"/>
</dbReference>
<evidence type="ECO:0000313" key="10">
    <source>
        <dbReference type="Proteomes" id="UP000244240"/>
    </source>
</evidence>
<sequence>MIVKKITLHHIRMPLKTPFSNSLTTVTERDLILVEAEDEEGRTGWGECVVFTSPWYTEETVGTAWHVIGDFLVPLLLDRPLEHPSEIPDRFAPIRRHPMAKAALEGAIWDLWCRYRGLSLARALGGSRDRIVAGAAVGSADPATMLEEIRLRVEEGYRRIKVKIKPGADVEVLEPIRAEFPALPLMADANSAYTLEDLDHLKYLDRFGLLMIEQPLDADDIVDHAKLQAELSTPVCLDESLQSFGDVRQALELGSCRVVNIKPGRVGGLTEAKRIHDHCRKRGIPVWCGGMLESGVGRAQNIALASLEGFTLPGDLSASDRYWERDLIRPEVTVENGTLSVPLNLPGIGFEVDRDRLREARLNKRTWEA</sequence>
<dbReference type="EMBL" id="QBKR01000004">
    <property type="protein sequence ID" value="PTX63347.1"/>
    <property type="molecule type" value="Genomic_DNA"/>
</dbReference>
<reference evidence="9 10" key="1">
    <citation type="submission" date="2018-04" db="EMBL/GenBank/DDBJ databases">
        <title>Genomic Encyclopedia of Archaeal and Bacterial Type Strains, Phase II (KMG-II): from individual species to whole genera.</title>
        <authorList>
            <person name="Goeker M."/>
        </authorList>
    </citation>
    <scope>NUCLEOTIDE SEQUENCE [LARGE SCALE GENOMIC DNA]</scope>
    <source>
        <strain evidence="9 10">DSM 45787</strain>
    </source>
</reference>
<dbReference type="GO" id="GO:0009234">
    <property type="term" value="P:menaquinone biosynthetic process"/>
    <property type="evidence" value="ECO:0007669"/>
    <property type="project" value="UniProtKB-UniRule"/>
</dbReference>
<comment type="similarity">
    <text evidence="7">Belongs to the mandelate racemase/muconate lactonizing enzyme family. MenC type 2 subfamily.</text>
</comment>
<dbReference type="NCBIfam" id="TIGR01928">
    <property type="entry name" value="menC_lowGC_arch"/>
    <property type="match status" value="1"/>
</dbReference>
<dbReference type="SFLD" id="SFLDS00001">
    <property type="entry name" value="Enolase"/>
    <property type="match status" value="1"/>
</dbReference>
<dbReference type="GO" id="GO:0016854">
    <property type="term" value="F:racemase and epimerase activity"/>
    <property type="evidence" value="ECO:0007669"/>
    <property type="project" value="UniProtKB-ARBA"/>
</dbReference>
<dbReference type="UniPathway" id="UPA01057">
    <property type="reaction ID" value="UER00165"/>
</dbReference>
<keyword evidence="2 7" id="KW-0474">Menaquinone biosynthesis</keyword>
<feature type="binding site" evidence="7">
    <location>
        <position position="188"/>
    </location>
    <ligand>
        <name>Mg(2+)</name>
        <dbReference type="ChEBI" id="CHEBI:18420"/>
    </ligand>
</feature>
<evidence type="ECO:0000256" key="1">
    <source>
        <dbReference type="ARBA" id="ARBA00001968"/>
    </source>
</evidence>
<keyword evidence="3 7" id="KW-0479">Metal-binding</keyword>
<comment type="cofactor">
    <cofactor evidence="1 7">
        <name>a divalent metal cation</name>
        <dbReference type="ChEBI" id="CHEBI:60240"/>
    </cofactor>
</comment>
<dbReference type="Gene3D" id="3.30.390.10">
    <property type="entry name" value="Enolase-like, N-terminal domain"/>
    <property type="match status" value="1"/>
</dbReference>
<dbReference type="Gene3D" id="3.20.20.120">
    <property type="entry name" value="Enolase-like C-terminal domain"/>
    <property type="match status" value="1"/>
</dbReference>
<keyword evidence="4 7" id="KW-0460">Magnesium</keyword>
<dbReference type="InterPro" id="IPR029017">
    <property type="entry name" value="Enolase-like_N"/>
</dbReference>
<dbReference type="RefSeq" id="WP_108022173.1">
    <property type="nucleotide sequence ID" value="NZ_QBKR01000004.1"/>
</dbReference>
<dbReference type="InterPro" id="IPR010197">
    <property type="entry name" value="OSBS/NAAAR"/>
</dbReference>
<proteinExistence type="inferred from homology"/>
<evidence type="ECO:0000256" key="3">
    <source>
        <dbReference type="ARBA" id="ARBA00022723"/>
    </source>
</evidence>
<evidence type="ECO:0000256" key="7">
    <source>
        <dbReference type="HAMAP-Rule" id="MF_01933"/>
    </source>
</evidence>
<protein>
    <recommendedName>
        <fullName evidence="6 7">o-succinylbenzoate synthase</fullName>
        <shortName evidence="7">OSB synthase</shortName>
        <shortName evidence="7">OSBS</shortName>
        <ecNumber evidence="6 7">4.2.1.113</ecNumber>
    </recommendedName>
    <alternativeName>
        <fullName evidence="7">4-(2'-carboxyphenyl)-4-oxybutyric acid synthase</fullName>
    </alternativeName>
    <alternativeName>
        <fullName evidence="7">o-succinylbenzoic acid synthase</fullName>
    </alternativeName>
</protein>